<feature type="domain" description="Activator of Hsp90 ATPase homologue 1/2-like C-terminal" evidence="1">
    <location>
        <begin position="24"/>
        <end position="158"/>
    </location>
</feature>
<dbReference type="CDD" id="cd08894">
    <property type="entry name" value="SRPBCC_CalC_Aha1-like_1"/>
    <property type="match status" value="1"/>
</dbReference>
<accession>A0A9E2S992</accession>
<dbReference type="PANTHER" id="PTHR36929">
    <property type="entry name" value="ATTACHMENT SUBUNIT, PUTATIVE-RELATED"/>
    <property type="match status" value="1"/>
</dbReference>
<organism evidence="2 3">
    <name type="scientific">Pinibacter aurantiacus</name>
    <dbReference type="NCBI Taxonomy" id="2851599"/>
    <lineage>
        <taxon>Bacteria</taxon>
        <taxon>Pseudomonadati</taxon>
        <taxon>Bacteroidota</taxon>
        <taxon>Chitinophagia</taxon>
        <taxon>Chitinophagales</taxon>
        <taxon>Chitinophagaceae</taxon>
        <taxon>Pinibacter</taxon>
    </lineage>
</organism>
<dbReference type="RefSeq" id="WP_217789830.1">
    <property type="nucleotide sequence ID" value="NZ_JAHSPG010000002.1"/>
</dbReference>
<evidence type="ECO:0000313" key="2">
    <source>
        <dbReference type="EMBL" id="MBV4356270.1"/>
    </source>
</evidence>
<protein>
    <submittedName>
        <fullName evidence="2">SRPBCC family protein</fullName>
    </submittedName>
</protein>
<name>A0A9E2S992_9BACT</name>
<keyword evidence="3" id="KW-1185">Reference proteome</keyword>
<proteinExistence type="predicted"/>
<reference evidence="2" key="1">
    <citation type="submission" date="2021-06" db="EMBL/GenBank/DDBJ databases">
        <authorList>
            <person name="Huq M.A."/>
        </authorList>
    </citation>
    <scope>NUCLEOTIDE SEQUENCE</scope>
    <source>
        <strain evidence="2">MAH-26</strain>
    </source>
</reference>
<dbReference type="Proteomes" id="UP000812270">
    <property type="component" value="Unassembled WGS sequence"/>
</dbReference>
<evidence type="ECO:0000313" key="3">
    <source>
        <dbReference type="Proteomes" id="UP000812270"/>
    </source>
</evidence>
<evidence type="ECO:0000259" key="1">
    <source>
        <dbReference type="Pfam" id="PF08327"/>
    </source>
</evidence>
<dbReference type="EMBL" id="JAHSPG010000002">
    <property type="protein sequence ID" value="MBV4356270.1"/>
    <property type="molecule type" value="Genomic_DNA"/>
</dbReference>
<comment type="caution">
    <text evidence="2">The sequence shown here is derived from an EMBL/GenBank/DDBJ whole genome shotgun (WGS) entry which is preliminary data.</text>
</comment>
<gene>
    <name evidence="2" type="ORF">KTO63_03855</name>
</gene>
<dbReference type="InterPro" id="IPR013538">
    <property type="entry name" value="ASHA1/2-like_C"/>
</dbReference>
<dbReference type="Pfam" id="PF08327">
    <property type="entry name" value="AHSA1"/>
    <property type="match status" value="1"/>
</dbReference>
<dbReference type="PANTHER" id="PTHR36929:SF5">
    <property type="entry name" value="BLR6751 PROTEIN"/>
    <property type="match status" value="1"/>
</dbReference>
<sequence>MMEQVKEHASSTANREIRSVRVFNAPRELVFKVWTSPEHVAQWWGPSGFTLTTKKMEVRPGGVWDFIMHGPDGRDYPNYIKYREVKSPEKLAFDHGSGPDDTKGSFYVTVEFEEITKNKTQVTMNMLFQTAADRDFVVKEYNAVQGQKETMDRLEGYLTLLS</sequence>
<dbReference type="AlphaFoldDB" id="A0A9E2S992"/>